<organism evidence="1 2">
    <name type="scientific">Exidia glandulosa HHB12029</name>
    <dbReference type="NCBI Taxonomy" id="1314781"/>
    <lineage>
        <taxon>Eukaryota</taxon>
        <taxon>Fungi</taxon>
        <taxon>Dikarya</taxon>
        <taxon>Basidiomycota</taxon>
        <taxon>Agaricomycotina</taxon>
        <taxon>Agaricomycetes</taxon>
        <taxon>Auriculariales</taxon>
        <taxon>Exidiaceae</taxon>
        <taxon>Exidia</taxon>
    </lineage>
</organism>
<protein>
    <recommendedName>
        <fullName evidence="3">F-box domain-containing protein</fullName>
    </recommendedName>
</protein>
<gene>
    <name evidence="1" type="ORF">EXIGLDRAFT_840560</name>
</gene>
<accession>A0A165ZXY3</accession>
<dbReference type="OrthoDB" id="2269034at2759"/>
<sequence>MPGRDFSAACPPEILQRFVAGWEPDDLQMVVAVCTRWRQILLDAPEYWSSATLACVTSGSVNLLLLKLERARGRPCSLVIRMLEHSGPETSRVLLAVTQYLPTLKKLGLTISSDIALVALEALTCPARMLTALDLTIILSEHPSLRPTVPVDIFSGDARHLTTLALDNVDLPCTACPALLRVHTLNLAHDHPDDEPPHPTPDIVMHFPDLRRFMVTGEVLLLPSDTTPNATWGSLTDFRIFLRRMYLERALTLPIEGIDYVQVIYPSSYTTEVLLQHLTGPLGFSAVDYSHVWPGGLNAEFFEYKGRNCMHGRVRACLELAESWDAGVTCVSKSIPGIASRIAYFVIEFAMWQAVVSQLPPLPSLAEVSVTLSGREADVSVTCPLLFCASLRCVIMRATGSSVSISTTALGRFASTAFGSLSRPLELVLENTTLIGPYDEIAKYFFTQQN</sequence>
<feature type="non-terminal residue" evidence="1">
    <location>
        <position position="1"/>
    </location>
</feature>
<dbReference type="InParanoid" id="A0A165ZXY3"/>
<evidence type="ECO:0000313" key="1">
    <source>
        <dbReference type="EMBL" id="KZV86679.1"/>
    </source>
</evidence>
<reference evidence="1 2" key="1">
    <citation type="journal article" date="2016" name="Mol. Biol. Evol.">
        <title>Comparative Genomics of Early-Diverging Mushroom-Forming Fungi Provides Insights into the Origins of Lignocellulose Decay Capabilities.</title>
        <authorList>
            <person name="Nagy L.G."/>
            <person name="Riley R."/>
            <person name="Tritt A."/>
            <person name="Adam C."/>
            <person name="Daum C."/>
            <person name="Floudas D."/>
            <person name="Sun H."/>
            <person name="Yadav J.S."/>
            <person name="Pangilinan J."/>
            <person name="Larsson K.H."/>
            <person name="Matsuura K."/>
            <person name="Barry K."/>
            <person name="Labutti K."/>
            <person name="Kuo R."/>
            <person name="Ohm R.A."/>
            <person name="Bhattacharya S.S."/>
            <person name="Shirouzu T."/>
            <person name="Yoshinaga Y."/>
            <person name="Martin F.M."/>
            <person name="Grigoriev I.V."/>
            <person name="Hibbett D.S."/>
        </authorList>
    </citation>
    <scope>NUCLEOTIDE SEQUENCE [LARGE SCALE GENOMIC DNA]</scope>
    <source>
        <strain evidence="1 2">HHB12029</strain>
    </source>
</reference>
<dbReference type="AlphaFoldDB" id="A0A165ZXY3"/>
<dbReference type="Proteomes" id="UP000077266">
    <property type="component" value="Unassembled WGS sequence"/>
</dbReference>
<keyword evidence="2" id="KW-1185">Reference proteome</keyword>
<name>A0A165ZXY3_EXIGL</name>
<proteinExistence type="predicted"/>
<evidence type="ECO:0008006" key="3">
    <source>
        <dbReference type="Google" id="ProtNLM"/>
    </source>
</evidence>
<dbReference type="EMBL" id="KV426148">
    <property type="protein sequence ID" value="KZV86679.1"/>
    <property type="molecule type" value="Genomic_DNA"/>
</dbReference>
<evidence type="ECO:0000313" key="2">
    <source>
        <dbReference type="Proteomes" id="UP000077266"/>
    </source>
</evidence>